<dbReference type="OMA" id="FEVMVWF"/>
<dbReference type="GO" id="GO:0000272">
    <property type="term" value="P:polysaccharide catabolic process"/>
    <property type="evidence" value="ECO:0007669"/>
    <property type="project" value="UniProtKB-KW"/>
</dbReference>
<comment type="similarity">
    <text evidence="1 6">Belongs to the glycosyl hydrolase 12 (cellulase H) family.</text>
</comment>
<keyword evidence="6" id="KW-0119">Carbohydrate metabolism</keyword>
<keyword evidence="10" id="KW-1185">Reference proteome</keyword>
<keyword evidence="6" id="KW-0326">Glycosidase</keyword>
<dbReference type="EMBL" id="CVMT01000011">
    <property type="protein sequence ID" value="CRG91976.1"/>
    <property type="molecule type" value="Genomic_DNA"/>
</dbReference>
<dbReference type="PANTHER" id="PTHR34002:SF9">
    <property type="entry name" value="XYLOGLUCAN-SPECIFIC ENDO-BETA-1,4-GLUCANASE A"/>
    <property type="match status" value="1"/>
</dbReference>
<dbReference type="AlphaFoldDB" id="A0A0U1MAM4"/>
<evidence type="ECO:0000256" key="4">
    <source>
        <dbReference type="ARBA" id="ARBA00041304"/>
    </source>
</evidence>
<reference evidence="9 10" key="1">
    <citation type="submission" date="2015-04" db="EMBL/GenBank/DDBJ databases">
        <authorList>
            <person name="Syromyatnikov M.Y."/>
            <person name="Popov V.N."/>
        </authorList>
    </citation>
    <scope>NUCLEOTIDE SEQUENCE [LARGE SCALE GENOMIC DNA]</scope>
    <source>
        <strain evidence="9">WF-38-12</strain>
    </source>
</reference>
<name>A0A0U1MAM4_TALIS</name>
<gene>
    <name evidence="9" type="ORF">PISL3812_09030</name>
</gene>
<evidence type="ECO:0000256" key="8">
    <source>
        <dbReference type="SAM" id="Phobius"/>
    </source>
</evidence>
<dbReference type="InterPro" id="IPR013319">
    <property type="entry name" value="GH11/12"/>
</dbReference>
<dbReference type="PANTHER" id="PTHR34002">
    <property type="entry name" value="BLR1656 PROTEIN"/>
    <property type="match status" value="1"/>
</dbReference>
<dbReference type="Pfam" id="PF01670">
    <property type="entry name" value="Glyco_hydro_12"/>
    <property type="match status" value="1"/>
</dbReference>
<dbReference type="Gene3D" id="2.60.120.180">
    <property type="match status" value="1"/>
</dbReference>
<keyword evidence="8" id="KW-0812">Transmembrane</keyword>
<evidence type="ECO:0000256" key="2">
    <source>
        <dbReference type="ARBA" id="ARBA00037012"/>
    </source>
</evidence>
<proteinExistence type="inferred from homology"/>
<dbReference type="OrthoDB" id="89349at2759"/>
<evidence type="ECO:0000256" key="1">
    <source>
        <dbReference type="ARBA" id="ARBA00005519"/>
    </source>
</evidence>
<evidence type="ECO:0000256" key="5">
    <source>
        <dbReference type="ARBA" id="ARBA00043018"/>
    </source>
</evidence>
<keyword evidence="8" id="KW-0472">Membrane</keyword>
<protein>
    <recommendedName>
        <fullName evidence="3">xyloglucan-specific endo-beta-1,4-glucanase</fullName>
        <ecNumber evidence="3">3.2.1.151</ecNumber>
    </recommendedName>
    <alternativeName>
        <fullName evidence="4">Xyloglucanase A</fullName>
    </alternativeName>
    <alternativeName>
        <fullName evidence="5">Xyloglucanendohydrolase A</fullName>
    </alternativeName>
</protein>
<keyword evidence="6" id="KW-0378">Hydrolase</keyword>
<dbReference type="InterPro" id="IPR002594">
    <property type="entry name" value="GH12"/>
</dbReference>
<evidence type="ECO:0000313" key="10">
    <source>
        <dbReference type="Proteomes" id="UP000054383"/>
    </source>
</evidence>
<keyword evidence="8" id="KW-1133">Transmembrane helix</keyword>
<feature type="region of interest" description="Disordered" evidence="7">
    <location>
        <begin position="35"/>
        <end position="71"/>
    </location>
</feature>
<evidence type="ECO:0000256" key="6">
    <source>
        <dbReference type="RuleBase" id="RU361163"/>
    </source>
</evidence>
<dbReference type="STRING" id="28573.A0A0U1MAM4"/>
<organism evidence="9 10">
    <name type="scientific">Talaromyces islandicus</name>
    <name type="common">Penicillium islandicum</name>
    <dbReference type="NCBI Taxonomy" id="28573"/>
    <lineage>
        <taxon>Eukaryota</taxon>
        <taxon>Fungi</taxon>
        <taxon>Dikarya</taxon>
        <taxon>Ascomycota</taxon>
        <taxon>Pezizomycotina</taxon>
        <taxon>Eurotiomycetes</taxon>
        <taxon>Eurotiomycetidae</taxon>
        <taxon>Eurotiales</taxon>
        <taxon>Trichocomaceae</taxon>
        <taxon>Talaromyces</taxon>
        <taxon>Talaromyces sect. Islandici</taxon>
    </lineage>
</organism>
<dbReference type="GO" id="GO:0008810">
    <property type="term" value="F:cellulase activity"/>
    <property type="evidence" value="ECO:0007669"/>
    <property type="project" value="InterPro"/>
</dbReference>
<evidence type="ECO:0000256" key="3">
    <source>
        <dbReference type="ARBA" id="ARBA00038882"/>
    </source>
</evidence>
<accession>A0A0U1MAM4</accession>
<dbReference type="EC" id="3.2.1.151" evidence="3"/>
<evidence type="ECO:0000313" key="9">
    <source>
        <dbReference type="EMBL" id="CRG91976.1"/>
    </source>
</evidence>
<feature type="compositionally biased region" description="Gly residues" evidence="7">
    <location>
        <begin position="42"/>
        <end position="68"/>
    </location>
</feature>
<sequence length="342" mass="36303">MAFRWIVNAGLLAIPIGTTIGVLVGIDAQRQASGQRPLFSGGDNGSSIGGDGGLGNGGNGGGGNGGGSTPDDNGITWKDYCQLAYGIEPTTKGQQYILNPNQWGVTDGTSGMCMNVTTFNNGTYATNTTGPEFSVTWSYTLDDPTQPVHAFPNIMVEGDTLPVVLQDLDTVHMDVEWTYGVGNKPSPTTDEAALNTENLNANVAIDMFLDSDKTTSSNSSQAKFEIMIWFAKFGASTDPIGYDATKAKNGVVTTTTVNGTDFDLYYGHNSQGQTVLTYICSETTGTFNGDLQALLTRPTALTASQFPAETDYLGHFSFGSEAFYSTKNVTFSVSNFAIDMRT</sequence>
<dbReference type="GO" id="GO:0033946">
    <property type="term" value="F:xyloglucan-specific endo-beta-1,4-glucanase activity"/>
    <property type="evidence" value="ECO:0007669"/>
    <property type="project" value="UniProtKB-EC"/>
</dbReference>
<feature type="transmembrane region" description="Helical" evidence="8">
    <location>
        <begin position="6"/>
        <end position="26"/>
    </location>
</feature>
<dbReference type="SUPFAM" id="SSF49899">
    <property type="entry name" value="Concanavalin A-like lectins/glucanases"/>
    <property type="match status" value="1"/>
</dbReference>
<evidence type="ECO:0000256" key="7">
    <source>
        <dbReference type="SAM" id="MobiDB-lite"/>
    </source>
</evidence>
<keyword evidence="6" id="KW-0624">Polysaccharide degradation</keyword>
<dbReference type="InterPro" id="IPR013320">
    <property type="entry name" value="ConA-like_dom_sf"/>
</dbReference>
<comment type="catalytic activity">
    <reaction evidence="2">
        <text>xyloglucan + H2O = xyloglucan oligosaccharides.</text>
        <dbReference type="EC" id="3.2.1.151"/>
    </reaction>
</comment>
<dbReference type="Proteomes" id="UP000054383">
    <property type="component" value="Unassembled WGS sequence"/>
</dbReference>